<gene>
    <name evidence="2" type="ORF">QYE76_071093</name>
</gene>
<dbReference type="EMBL" id="JAUUTY010000004">
    <property type="protein sequence ID" value="KAK1653288.1"/>
    <property type="molecule type" value="Genomic_DNA"/>
</dbReference>
<dbReference type="PANTHER" id="PTHR33064:SF37">
    <property type="entry name" value="RIBONUCLEASE H"/>
    <property type="match status" value="1"/>
</dbReference>
<comment type="caution">
    <text evidence="2">The sequence shown here is derived from an EMBL/GenBank/DDBJ whole genome shotgun (WGS) entry which is preliminary data.</text>
</comment>
<dbReference type="PANTHER" id="PTHR33064">
    <property type="entry name" value="POL PROTEIN"/>
    <property type="match status" value="1"/>
</dbReference>
<evidence type="ECO:0008006" key="4">
    <source>
        <dbReference type="Google" id="ProtNLM"/>
    </source>
</evidence>
<dbReference type="InterPro" id="IPR043502">
    <property type="entry name" value="DNA/RNA_pol_sf"/>
</dbReference>
<organism evidence="2 3">
    <name type="scientific">Lolium multiflorum</name>
    <name type="common">Italian ryegrass</name>
    <name type="synonym">Lolium perenne subsp. multiflorum</name>
    <dbReference type="NCBI Taxonomy" id="4521"/>
    <lineage>
        <taxon>Eukaryota</taxon>
        <taxon>Viridiplantae</taxon>
        <taxon>Streptophyta</taxon>
        <taxon>Embryophyta</taxon>
        <taxon>Tracheophyta</taxon>
        <taxon>Spermatophyta</taxon>
        <taxon>Magnoliopsida</taxon>
        <taxon>Liliopsida</taxon>
        <taxon>Poales</taxon>
        <taxon>Poaceae</taxon>
        <taxon>BOP clade</taxon>
        <taxon>Pooideae</taxon>
        <taxon>Poodae</taxon>
        <taxon>Poeae</taxon>
        <taxon>Poeae Chloroplast Group 2 (Poeae type)</taxon>
        <taxon>Loliodinae</taxon>
        <taxon>Loliinae</taxon>
        <taxon>Lolium</taxon>
    </lineage>
</organism>
<reference evidence="2" key="1">
    <citation type="submission" date="2023-07" db="EMBL/GenBank/DDBJ databases">
        <title>A chromosome-level genome assembly of Lolium multiflorum.</title>
        <authorList>
            <person name="Chen Y."/>
            <person name="Copetti D."/>
            <person name="Kolliker R."/>
            <person name="Studer B."/>
        </authorList>
    </citation>
    <scope>NUCLEOTIDE SEQUENCE</scope>
    <source>
        <strain evidence="2">02402/16</strain>
        <tissue evidence="2">Leaf</tissue>
    </source>
</reference>
<dbReference type="AlphaFoldDB" id="A0AAD8SKM8"/>
<evidence type="ECO:0000313" key="3">
    <source>
        <dbReference type="Proteomes" id="UP001231189"/>
    </source>
</evidence>
<sequence>MKPPTTKKELQRLIGKINFVRRFISNLSGRIEPFMGLVKIKSDDEFHWGAEQQRAFDEIKEYLTKPPVLVPPPAKTGHSTFTSLMSDSIEDVTELRLWSLEKIKENKAKVARAYNKKVRPKEFHLVWEVVLPLGTKDAVYGKWSPNWHEPYRVDQVLKGNASMLEQLDGVKFQVVVNGQHLKKYFPRSSPPRGPSPALAAVGTAAAASFAVPGAVAPVGLHPSSSSSSSSDPARKRLAGGYLMRRRSPPPFLLHLLLSSSSLLREQVRSHGKRSSSPPVLAPRRRGTGGLLPRR</sequence>
<proteinExistence type="predicted"/>
<name>A0AAD8SKM8_LOLMU</name>
<evidence type="ECO:0000313" key="2">
    <source>
        <dbReference type="EMBL" id="KAK1653288.1"/>
    </source>
</evidence>
<dbReference type="Gene3D" id="3.30.70.270">
    <property type="match status" value="1"/>
</dbReference>
<feature type="compositionally biased region" description="Basic residues" evidence="1">
    <location>
        <begin position="282"/>
        <end position="294"/>
    </location>
</feature>
<feature type="region of interest" description="Disordered" evidence="1">
    <location>
        <begin position="266"/>
        <end position="294"/>
    </location>
</feature>
<dbReference type="InterPro" id="IPR043128">
    <property type="entry name" value="Rev_trsase/Diguanyl_cyclase"/>
</dbReference>
<evidence type="ECO:0000256" key="1">
    <source>
        <dbReference type="SAM" id="MobiDB-lite"/>
    </source>
</evidence>
<keyword evidence="3" id="KW-1185">Reference proteome</keyword>
<dbReference type="SUPFAM" id="SSF56672">
    <property type="entry name" value="DNA/RNA polymerases"/>
    <property type="match status" value="1"/>
</dbReference>
<dbReference type="InterPro" id="IPR051320">
    <property type="entry name" value="Viral_Replic_Matur_Polypro"/>
</dbReference>
<accession>A0AAD8SKM8</accession>
<protein>
    <recommendedName>
        <fullName evidence="4">Reverse transcriptase/retrotransposon-derived protein RNase H-like domain-containing protein</fullName>
    </recommendedName>
</protein>
<dbReference type="Proteomes" id="UP001231189">
    <property type="component" value="Unassembled WGS sequence"/>
</dbReference>